<gene>
    <name evidence="3" type="ORF">SLEP1_g18096</name>
</gene>
<keyword evidence="4" id="KW-1185">Reference proteome</keyword>
<evidence type="ECO:0000313" key="4">
    <source>
        <dbReference type="Proteomes" id="UP001054252"/>
    </source>
</evidence>
<keyword evidence="1" id="KW-0732">Signal</keyword>
<dbReference type="PANTHER" id="PTHR12837:SF0">
    <property type="entry name" value="POLY(ADP-RIBOSE) GLYCOHYDROLASE"/>
    <property type="match status" value="1"/>
</dbReference>
<dbReference type="InterPro" id="IPR046372">
    <property type="entry name" value="PARG_cat_C"/>
</dbReference>
<protein>
    <recommendedName>
        <fullName evidence="2">PARG catalytic Macro domain-containing protein</fullName>
    </recommendedName>
</protein>
<sequence length="176" mass="20214">MLLKWILQTSILEVVLCTGAVCKYASSFRFTGDYIDKRNVDFLGRCKTRIIAIDAVCHPRMKQYKLKYLLQEINKAFCRFLDQSKSCQHRKLFQENGLNVLNLDQDDKDHDYISRTNILLDESTSTSLERNEGRYMNKNIRNPDSNGSQFFDHQDSIGIATGNWGCGAFGGDLEVK</sequence>
<feature type="signal peptide" evidence="1">
    <location>
        <begin position="1"/>
        <end position="27"/>
    </location>
</feature>
<name>A0AAV5J6Z9_9ROSI</name>
<proteinExistence type="predicted"/>
<accession>A0AAV5J6Z9</accession>
<dbReference type="GO" id="GO:0005634">
    <property type="term" value="C:nucleus"/>
    <property type="evidence" value="ECO:0007669"/>
    <property type="project" value="TreeGrafter"/>
</dbReference>
<dbReference type="GO" id="GO:1990966">
    <property type="term" value="P:ATP generation from poly-ADP-D-ribose"/>
    <property type="evidence" value="ECO:0007669"/>
    <property type="project" value="TreeGrafter"/>
</dbReference>
<comment type="caution">
    <text evidence="3">The sequence shown here is derived from an EMBL/GenBank/DDBJ whole genome shotgun (WGS) entry which is preliminary data.</text>
</comment>
<evidence type="ECO:0000313" key="3">
    <source>
        <dbReference type="EMBL" id="GKV06178.1"/>
    </source>
</evidence>
<dbReference type="GO" id="GO:0005737">
    <property type="term" value="C:cytoplasm"/>
    <property type="evidence" value="ECO:0007669"/>
    <property type="project" value="TreeGrafter"/>
</dbReference>
<dbReference type="GO" id="GO:0009225">
    <property type="term" value="P:nucleotide-sugar metabolic process"/>
    <property type="evidence" value="ECO:0007669"/>
    <property type="project" value="TreeGrafter"/>
</dbReference>
<dbReference type="Proteomes" id="UP001054252">
    <property type="component" value="Unassembled WGS sequence"/>
</dbReference>
<feature type="domain" description="PARG catalytic Macro" evidence="2">
    <location>
        <begin position="23"/>
        <end position="176"/>
    </location>
</feature>
<organism evidence="3 4">
    <name type="scientific">Rubroshorea leprosula</name>
    <dbReference type="NCBI Taxonomy" id="152421"/>
    <lineage>
        <taxon>Eukaryota</taxon>
        <taxon>Viridiplantae</taxon>
        <taxon>Streptophyta</taxon>
        <taxon>Embryophyta</taxon>
        <taxon>Tracheophyta</taxon>
        <taxon>Spermatophyta</taxon>
        <taxon>Magnoliopsida</taxon>
        <taxon>eudicotyledons</taxon>
        <taxon>Gunneridae</taxon>
        <taxon>Pentapetalae</taxon>
        <taxon>rosids</taxon>
        <taxon>malvids</taxon>
        <taxon>Malvales</taxon>
        <taxon>Dipterocarpaceae</taxon>
        <taxon>Rubroshorea</taxon>
    </lineage>
</organism>
<dbReference type="EMBL" id="BPVZ01000024">
    <property type="protein sequence ID" value="GKV06178.1"/>
    <property type="molecule type" value="Genomic_DNA"/>
</dbReference>
<dbReference type="InterPro" id="IPR007724">
    <property type="entry name" value="Poly_GlycHdrlase"/>
</dbReference>
<dbReference type="AlphaFoldDB" id="A0AAV5J6Z9"/>
<dbReference type="PANTHER" id="PTHR12837">
    <property type="entry name" value="POLY ADP-RIBOSE GLYCOHYDROLASE"/>
    <property type="match status" value="1"/>
</dbReference>
<evidence type="ECO:0000259" key="2">
    <source>
        <dbReference type="Pfam" id="PF05028"/>
    </source>
</evidence>
<dbReference type="Pfam" id="PF05028">
    <property type="entry name" value="PARG_cat_C"/>
    <property type="match status" value="1"/>
</dbReference>
<dbReference type="GO" id="GO:0004649">
    <property type="term" value="F:poly(ADP-ribose) glycohydrolase activity"/>
    <property type="evidence" value="ECO:0007669"/>
    <property type="project" value="InterPro"/>
</dbReference>
<evidence type="ECO:0000256" key="1">
    <source>
        <dbReference type="SAM" id="SignalP"/>
    </source>
</evidence>
<reference evidence="3 4" key="1">
    <citation type="journal article" date="2021" name="Commun. Biol.">
        <title>The genome of Shorea leprosula (Dipterocarpaceae) highlights the ecological relevance of drought in aseasonal tropical rainforests.</title>
        <authorList>
            <person name="Ng K.K.S."/>
            <person name="Kobayashi M.J."/>
            <person name="Fawcett J.A."/>
            <person name="Hatakeyama M."/>
            <person name="Paape T."/>
            <person name="Ng C.H."/>
            <person name="Ang C.C."/>
            <person name="Tnah L.H."/>
            <person name="Lee C.T."/>
            <person name="Nishiyama T."/>
            <person name="Sese J."/>
            <person name="O'Brien M.J."/>
            <person name="Copetti D."/>
            <person name="Mohd Noor M.I."/>
            <person name="Ong R.C."/>
            <person name="Putra M."/>
            <person name="Sireger I.Z."/>
            <person name="Indrioko S."/>
            <person name="Kosugi Y."/>
            <person name="Izuno A."/>
            <person name="Isagi Y."/>
            <person name="Lee S.L."/>
            <person name="Shimizu K.K."/>
        </authorList>
    </citation>
    <scope>NUCLEOTIDE SEQUENCE [LARGE SCALE GENOMIC DNA]</scope>
    <source>
        <strain evidence="3">214</strain>
    </source>
</reference>
<dbReference type="GO" id="GO:0006282">
    <property type="term" value="P:regulation of DNA repair"/>
    <property type="evidence" value="ECO:0007669"/>
    <property type="project" value="InterPro"/>
</dbReference>
<dbReference type="GO" id="GO:0005975">
    <property type="term" value="P:carbohydrate metabolic process"/>
    <property type="evidence" value="ECO:0007669"/>
    <property type="project" value="InterPro"/>
</dbReference>
<feature type="chain" id="PRO_5043495633" description="PARG catalytic Macro domain-containing protein" evidence="1">
    <location>
        <begin position="28"/>
        <end position="176"/>
    </location>
</feature>